<gene>
    <name evidence="3" type="ORF">V1634_25755</name>
</gene>
<sequence length="399" mass="40996">MRSRLGWRRSATLALALALAGTLGYAGPAYAGVSGDGGASGDEGASSLPARPAVAAPGVSGVAPTAAIRPAGRRSVASAASGTGITLGKPKAGPAPRMVADAQDDPPTCVPYISRQVTLNGTALARVDYLAEIVCNFYLAGTGQAYLIERTSGARYNGSVVAAAAPFAFSSSYYGYSLGAVLIDGRIYDGGRQLEIGFDLVLQTLNGTPWGGCFALPAGQRYLSPCYGLGTPTLSVSLGSGVFSTGLPAYNPAAAIRDIPAIDLLTFHVGGQSDPASTARQNIVDTAAGLPASTSDFSHVGRTSVNLDLDMLRGILSLHLTNGFNFRVTAIAGSRHGANSRHYAGKAFDVDTINGTRVTTTNPFNQAFKDACRAYGATEVLGPGDDADHATHIHCAWPR</sequence>
<proteinExistence type="predicted"/>
<keyword evidence="4" id="KW-1185">Reference proteome</keyword>
<comment type="caution">
    <text evidence="3">The sequence shown here is derived from an EMBL/GenBank/DDBJ whole genome shotgun (WGS) entry which is preliminary data.</text>
</comment>
<evidence type="ECO:0000256" key="1">
    <source>
        <dbReference type="SAM" id="MobiDB-lite"/>
    </source>
</evidence>
<feature type="chain" id="PRO_5047063231" description="Extensin-like C-terminal domain-containing protein" evidence="2">
    <location>
        <begin position="32"/>
        <end position="399"/>
    </location>
</feature>
<dbReference type="RefSeq" id="WP_331210464.1">
    <property type="nucleotide sequence ID" value="NZ_JAZGQL010000023.1"/>
</dbReference>
<name>A0ABU7SJU4_9ACTN</name>
<evidence type="ECO:0000313" key="3">
    <source>
        <dbReference type="EMBL" id="MEE6310246.1"/>
    </source>
</evidence>
<feature type="signal peptide" evidence="2">
    <location>
        <begin position="1"/>
        <end position="31"/>
    </location>
</feature>
<dbReference type="EMBL" id="JAZGQL010000023">
    <property type="protein sequence ID" value="MEE6310246.1"/>
    <property type="molecule type" value="Genomic_DNA"/>
</dbReference>
<organism evidence="3 4">
    <name type="scientific">Plantactinospora veratri</name>
    <dbReference type="NCBI Taxonomy" id="1436122"/>
    <lineage>
        <taxon>Bacteria</taxon>
        <taxon>Bacillati</taxon>
        <taxon>Actinomycetota</taxon>
        <taxon>Actinomycetes</taxon>
        <taxon>Micromonosporales</taxon>
        <taxon>Micromonosporaceae</taxon>
        <taxon>Plantactinospora</taxon>
    </lineage>
</organism>
<evidence type="ECO:0000313" key="4">
    <source>
        <dbReference type="Proteomes" id="UP001339911"/>
    </source>
</evidence>
<keyword evidence="2" id="KW-0732">Signal</keyword>
<evidence type="ECO:0000256" key="2">
    <source>
        <dbReference type="SAM" id="SignalP"/>
    </source>
</evidence>
<dbReference type="Proteomes" id="UP001339911">
    <property type="component" value="Unassembled WGS sequence"/>
</dbReference>
<evidence type="ECO:0008006" key="5">
    <source>
        <dbReference type="Google" id="ProtNLM"/>
    </source>
</evidence>
<protein>
    <recommendedName>
        <fullName evidence="5">Extensin-like C-terminal domain-containing protein</fullName>
    </recommendedName>
</protein>
<feature type="region of interest" description="Disordered" evidence="1">
    <location>
        <begin position="79"/>
        <end position="99"/>
    </location>
</feature>
<reference evidence="3 4" key="1">
    <citation type="submission" date="2024-01" db="EMBL/GenBank/DDBJ databases">
        <title>Genome insights into Plantactinospora veratri sp. nov.</title>
        <authorList>
            <person name="Wang L."/>
        </authorList>
    </citation>
    <scope>NUCLEOTIDE SEQUENCE [LARGE SCALE GENOMIC DNA]</scope>
    <source>
        <strain evidence="3 4">NEAU-FHS4</strain>
    </source>
</reference>
<accession>A0ABU7SJU4</accession>